<gene>
    <name evidence="1" type="ORF">MM171A01319_0012</name>
    <name evidence="2" type="ORF">MM171B02265_0013</name>
</gene>
<name>A0A6M3LYP7_9ZZZZ</name>
<protein>
    <submittedName>
        <fullName evidence="1">Uncharacterized protein</fullName>
    </submittedName>
</protein>
<reference evidence="1" key="1">
    <citation type="submission" date="2020-03" db="EMBL/GenBank/DDBJ databases">
        <title>The deep terrestrial virosphere.</title>
        <authorList>
            <person name="Holmfeldt K."/>
            <person name="Nilsson E."/>
            <person name="Simone D."/>
            <person name="Lopez-Fernandez M."/>
            <person name="Wu X."/>
            <person name="de Brujin I."/>
            <person name="Lundin D."/>
            <person name="Andersson A."/>
            <person name="Bertilsson S."/>
            <person name="Dopson M."/>
        </authorList>
    </citation>
    <scope>NUCLEOTIDE SEQUENCE</scope>
    <source>
        <strain evidence="1">MM171A01319</strain>
        <strain evidence="2">MM171B02265</strain>
    </source>
</reference>
<proteinExistence type="predicted"/>
<dbReference type="EMBL" id="MT143629">
    <property type="protein sequence ID" value="QJA99109.1"/>
    <property type="molecule type" value="Genomic_DNA"/>
</dbReference>
<organism evidence="1">
    <name type="scientific">viral metagenome</name>
    <dbReference type="NCBI Taxonomy" id="1070528"/>
    <lineage>
        <taxon>unclassified sequences</taxon>
        <taxon>metagenomes</taxon>
        <taxon>organismal metagenomes</taxon>
    </lineage>
</organism>
<evidence type="ECO:0000313" key="1">
    <source>
        <dbReference type="EMBL" id="QJA99109.1"/>
    </source>
</evidence>
<accession>A0A6M3LYP7</accession>
<evidence type="ECO:0000313" key="2">
    <source>
        <dbReference type="EMBL" id="QJB01626.1"/>
    </source>
</evidence>
<dbReference type="EMBL" id="MT143719">
    <property type="protein sequence ID" value="QJB01626.1"/>
    <property type="molecule type" value="Genomic_DNA"/>
</dbReference>
<sequence>MMKWDLREKENCCFYEDGECIHPIRHEKHPKCLGVDCGWYYGKDELTYDGCE</sequence>
<dbReference type="AlphaFoldDB" id="A0A6M3LYP7"/>